<evidence type="ECO:0000313" key="6">
    <source>
        <dbReference type="Proteomes" id="UP000239326"/>
    </source>
</evidence>
<feature type="domain" description="HTH gntR-type" evidence="4">
    <location>
        <begin position="9"/>
        <end position="76"/>
    </location>
</feature>
<dbReference type="GO" id="GO:0003700">
    <property type="term" value="F:DNA-binding transcription factor activity"/>
    <property type="evidence" value="ECO:0007669"/>
    <property type="project" value="InterPro"/>
</dbReference>
<dbReference type="Pfam" id="PF00392">
    <property type="entry name" value="GntR"/>
    <property type="match status" value="1"/>
</dbReference>
<sequence>MNIDDNDTKTRSEAVANVLREEIIDGKWAPNAKLKTEQLKDRFKVSPATVRDALFVLMAEFLVRLEGQKGFRVAPLFLADALDLARTRALVESAALEDSLRTGGDKWEALITSEYFLLAKAEERMHLDPTGVIHEYERANDRFHEALVSASSSERLKTMRRTFFQEAKRYRRIVARKADGRKHDKKEHEDLLQACLCRDIERAKHLIAQHVQTSVAGLTAADFTAAEAELLDIEKAA</sequence>
<dbReference type="KEGG" id="simp:C6571_19150"/>
<accession>A0A2S0N5X4</accession>
<dbReference type="Proteomes" id="UP000239326">
    <property type="component" value="Plasmid unnamed2"/>
</dbReference>
<dbReference type="InterPro" id="IPR011711">
    <property type="entry name" value="GntR_C"/>
</dbReference>
<dbReference type="InterPro" id="IPR036390">
    <property type="entry name" value="WH_DNA-bd_sf"/>
</dbReference>
<dbReference type="PANTHER" id="PTHR43537">
    <property type="entry name" value="TRANSCRIPTIONAL REGULATOR, GNTR FAMILY"/>
    <property type="match status" value="1"/>
</dbReference>
<reference evidence="5 6" key="1">
    <citation type="submission" date="2018-03" db="EMBL/GenBank/DDBJ databases">
        <title>Genome sequencing of Simplicispira sp.</title>
        <authorList>
            <person name="Kim S.-J."/>
            <person name="Heo J."/>
            <person name="Kwon S.-W."/>
        </authorList>
    </citation>
    <scope>NUCLEOTIDE SEQUENCE [LARGE SCALE GENOMIC DNA]</scope>
    <source>
        <strain evidence="5 6">SC1-8</strain>
        <plasmid evidence="5 6">unnamed2</plasmid>
    </source>
</reference>
<evidence type="ECO:0000313" key="5">
    <source>
        <dbReference type="EMBL" id="AVO43549.1"/>
    </source>
</evidence>
<dbReference type="InterPro" id="IPR000524">
    <property type="entry name" value="Tscrpt_reg_HTH_GntR"/>
</dbReference>
<name>A0A2S0N5X4_9BURK</name>
<evidence type="ECO:0000259" key="4">
    <source>
        <dbReference type="PROSITE" id="PS50949"/>
    </source>
</evidence>
<evidence type="ECO:0000256" key="1">
    <source>
        <dbReference type="ARBA" id="ARBA00023015"/>
    </source>
</evidence>
<gene>
    <name evidence="5" type="ORF">C6571_19150</name>
</gene>
<dbReference type="SUPFAM" id="SSF46785">
    <property type="entry name" value="Winged helix' DNA-binding domain"/>
    <property type="match status" value="1"/>
</dbReference>
<keyword evidence="1" id="KW-0805">Transcription regulation</keyword>
<organism evidence="5 6">
    <name type="scientific">Simplicispira suum</name>
    <dbReference type="NCBI Taxonomy" id="2109915"/>
    <lineage>
        <taxon>Bacteria</taxon>
        <taxon>Pseudomonadati</taxon>
        <taxon>Pseudomonadota</taxon>
        <taxon>Betaproteobacteria</taxon>
        <taxon>Burkholderiales</taxon>
        <taxon>Comamonadaceae</taxon>
        <taxon>Simplicispira</taxon>
    </lineage>
</organism>
<dbReference type="InterPro" id="IPR008920">
    <property type="entry name" value="TF_FadR/GntR_C"/>
</dbReference>
<dbReference type="OrthoDB" id="9799812at2"/>
<evidence type="ECO:0000256" key="2">
    <source>
        <dbReference type="ARBA" id="ARBA00023125"/>
    </source>
</evidence>
<keyword evidence="2" id="KW-0238">DNA-binding</keyword>
<dbReference type="SMART" id="SM00895">
    <property type="entry name" value="FCD"/>
    <property type="match status" value="1"/>
</dbReference>
<dbReference type="Gene3D" id="1.10.10.10">
    <property type="entry name" value="Winged helix-like DNA-binding domain superfamily/Winged helix DNA-binding domain"/>
    <property type="match status" value="1"/>
</dbReference>
<dbReference type="SMART" id="SM00345">
    <property type="entry name" value="HTH_GNTR"/>
    <property type="match status" value="1"/>
</dbReference>
<dbReference type="SUPFAM" id="SSF48008">
    <property type="entry name" value="GntR ligand-binding domain-like"/>
    <property type="match status" value="1"/>
</dbReference>
<dbReference type="AlphaFoldDB" id="A0A2S0N5X4"/>
<evidence type="ECO:0000256" key="3">
    <source>
        <dbReference type="ARBA" id="ARBA00023163"/>
    </source>
</evidence>
<dbReference type="GO" id="GO:0003677">
    <property type="term" value="F:DNA binding"/>
    <property type="evidence" value="ECO:0007669"/>
    <property type="project" value="UniProtKB-KW"/>
</dbReference>
<proteinExistence type="predicted"/>
<keyword evidence="6" id="KW-1185">Reference proteome</keyword>
<keyword evidence="5" id="KW-0614">Plasmid</keyword>
<dbReference type="RefSeq" id="WP_106448491.1">
    <property type="nucleotide sequence ID" value="NZ_CP027671.1"/>
</dbReference>
<dbReference type="PANTHER" id="PTHR43537:SF20">
    <property type="entry name" value="HTH-TYPE TRANSCRIPTIONAL REPRESSOR GLAR"/>
    <property type="match status" value="1"/>
</dbReference>
<protein>
    <submittedName>
        <fullName evidence="5">Transcriptional regulator</fullName>
    </submittedName>
</protein>
<dbReference type="EMBL" id="CP027671">
    <property type="protein sequence ID" value="AVO43549.1"/>
    <property type="molecule type" value="Genomic_DNA"/>
</dbReference>
<keyword evidence="3" id="KW-0804">Transcription</keyword>
<geneLocation type="plasmid" evidence="5 6">
    <name>unnamed2</name>
</geneLocation>
<dbReference type="PROSITE" id="PS50949">
    <property type="entry name" value="HTH_GNTR"/>
    <property type="match status" value="1"/>
</dbReference>
<dbReference type="Pfam" id="PF07729">
    <property type="entry name" value="FCD"/>
    <property type="match status" value="1"/>
</dbReference>
<dbReference type="Gene3D" id="1.20.120.530">
    <property type="entry name" value="GntR ligand-binding domain-like"/>
    <property type="match status" value="1"/>
</dbReference>
<dbReference type="InterPro" id="IPR036388">
    <property type="entry name" value="WH-like_DNA-bd_sf"/>
</dbReference>